<dbReference type="GO" id="GO:0016020">
    <property type="term" value="C:membrane"/>
    <property type="evidence" value="ECO:0007669"/>
    <property type="project" value="TreeGrafter"/>
</dbReference>
<dbReference type="PRINTS" id="PR00080">
    <property type="entry name" value="SDRFAMILY"/>
</dbReference>
<evidence type="ECO:0008006" key="6">
    <source>
        <dbReference type="Google" id="ProtNLM"/>
    </source>
</evidence>
<proteinExistence type="inferred from homology"/>
<keyword evidence="2" id="KW-0560">Oxidoreductase</keyword>
<dbReference type="InterPro" id="IPR002347">
    <property type="entry name" value="SDR_fam"/>
</dbReference>
<evidence type="ECO:0000313" key="5">
    <source>
        <dbReference type="Proteomes" id="UP000027265"/>
    </source>
</evidence>
<dbReference type="GO" id="GO:0016491">
    <property type="term" value="F:oxidoreductase activity"/>
    <property type="evidence" value="ECO:0007669"/>
    <property type="project" value="UniProtKB-KW"/>
</dbReference>
<dbReference type="Proteomes" id="UP000027265">
    <property type="component" value="Unassembled WGS sequence"/>
</dbReference>
<dbReference type="PANTHER" id="PTHR44196:SF1">
    <property type="entry name" value="DEHYDROGENASE_REDUCTASE SDR FAMILY MEMBER 7B"/>
    <property type="match status" value="1"/>
</dbReference>
<dbReference type="Pfam" id="PF00106">
    <property type="entry name" value="adh_short"/>
    <property type="match status" value="1"/>
</dbReference>
<dbReference type="SUPFAM" id="SSF51735">
    <property type="entry name" value="NAD(P)-binding Rossmann-fold domains"/>
    <property type="match status" value="1"/>
</dbReference>
<evidence type="ECO:0000256" key="1">
    <source>
        <dbReference type="ARBA" id="ARBA00006484"/>
    </source>
</evidence>
<gene>
    <name evidence="4" type="ORF">JAAARDRAFT_197408</name>
</gene>
<name>A0A067PFB5_9AGAM</name>
<comment type="similarity">
    <text evidence="1 3">Belongs to the short-chain dehydrogenases/reductases (SDR) family.</text>
</comment>
<protein>
    <recommendedName>
        <fullName evidence="6">Oxidoreductase</fullName>
    </recommendedName>
</protein>
<sequence length="296" mass="31765">MPARPEQPNVTLHHDVYPGIDIGGRLKGVARGKIVYITGASRGIGASTAHAFALAGCSGLFITGRSLDSLASVASSVRSSLPEDLAKGLSIETDAVDVTNREAVGESVKRCVEKFGRIDILVANAGYVEPFSNIADCDPLGWWKIWEVNIGGVFNLVHHAAASLVKSNGHIILVSSVGAQKRSPGASAYQSSKHALNRFAEFVHLEYGGQGVKVFSLHPGAIVTELSSVEPSVRPNLIDKVELASHTMVRLSSGSEDWLSGRYVSSNWDLDELAQKRREIEEDDLLKNRLDVGSLV</sequence>
<evidence type="ECO:0000313" key="4">
    <source>
        <dbReference type="EMBL" id="KDQ53608.1"/>
    </source>
</evidence>
<evidence type="ECO:0000256" key="3">
    <source>
        <dbReference type="RuleBase" id="RU000363"/>
    </source>
</evidence>
<dbReference type="EMBL" id="KL197733">
    <property type="protein sequence ID" value="KDQ53608.1"/>
    <property type="molecule type" value="Genomic_DNA"/>
</dbReference>
<dbReference type="AlphaFoldDB" id="A0A067PFB5"/>
<organism evidence="4 5">
    <name type="scientific">Jaapia argillacea MUCL 33604</name>
    <dbReference type="NCBI Taxonomy" id="933084"/>
    <lineage>
        <taxon>Eukaryota</taxon>
        <taxon>Fungi</taxon>
        <taxon>Dikarya</taxon>
        <taxon>Basidiomycota</taxon>
        <taxon>Agaricomycotina</taxon>
        <taxon>Agaricomycetes</taxon>
        <taxon>Agaricomycetidae</taxon>
        <taxon>Jaapiales</taxon>
        <taxon>Jaapiaceae</taxon>
        <taxon>Jaapia</taxon>
    </lineage>
</organism>
<accession>A0A067PFB5</accession>
<dbReference type="OrthoDB" id="1933717at2759"/>
<dbReference type="InterPro" id="IPR036291">
    <property type="entry name" value="NAD(P)-bd_dom_sf"/>
</dbReference>
<evidence type="ECO:0000256" key="2">
    <source>
        <dbReference type="ARBA" id="ARBA00023002"/>
    </source>
</evidence>
<keyword evidence="5" id="KW-1185">Reference proteome</keyword>
<reference evidence="5" key="1">
    <citation type="journal article" date="2014" name="Proc. Natl. Acad. Sci. U.S.A.">
        <title>Extensive sampling of basidiomycete genomes demonstrates inadequacy of the white-rot/brown-rot paradigm for wood decay fungi.</title>
        <authorList>
            <person name="Riley R."/>
            <person name="Salamov A.A."/>
            <person name="Brown D.W."/>
            <person name="Nagy L.G."/>
            <person name="Floudas D."/>
            <person name="Held B.W."/>
            <person name="Levasseur A."/>
            <person name="Lombard V."/>
            <person name="Morin E."/>
            <person name="Otillar R."/>
            <person name="Lindquist E.A."/>
            <person name="Sun H."/>
            <person name="LaButti K.M."/>
            <person name="Schmutz J."/>
            <person name="Jabbour D."/>
            <person name="Luo H."/>
            <person name="Baker S.E."/>
            <person name="Pisabarro A.G."/>
            <person name="Walton J.D."/>
            <person name="Blanchette R.A."/>
            <person name="Henrissat B."/>
            <person name="Martin F."/>
            <person name="Cullen D."/>
            <person name="Hibbett D.S."/>
            <person name="Grigoriev I.V."/>
        </authorList>
    </citation>
    <scope>NUCLEOTIDE SEQUENCE [LARGE SCALE GENOMIC DNA]</scope>
    <source>
        <strain evidence="5">MUCL 33604</strain>
    </source>
</reference>
<dbReference type="STRING" id="933084.A0A067PFB5"/>
<dbReference type="Gene3D" id="3.40.50.720">
    <property type="entry name" value="NAD(P)-binding Rossmann-like Domain"/>
    <property type="match status" value="1"/>
</dbReference>
<dbReference type="InParanoid" id="A0A067PFB5"/>
<dbReference type="PANTHER" id="PTHR44196">
    <property type="entry name" value="DEHYDROGENASE/REDUCTASE SDR FAMILY MEMBER 7B"/>
    <property type="match status" value="1"/>
</dbReference>
<dbReference type="CDD" id="cd05233">
    <property type="entry name" value="SDR_c"/>
    <property type="match status" value="1"/>
</dbReference>
<dbReference type="PRINTS" id="PR00081">
    <property type="entry name" value="GDHRDH"/>
</dbReference>
<dbReference type="HOGENOM" id="CLU_010194_8_0_1"/>